<evidence type="ECO:0000313" key="2">
    <source>
        <dbReference type="Proteomes" id="UP001221142"/>
    </source>
</evidence>
<protein>
    <submittedName>
        <fullName evidence="1">Uncharacterized protein</fullName>
    </submittedName>
</protein>
<reference evidence="1" key="1">
    <citation type="submission" date="2023-03" db="EMBL/GenBank/DDBJ databases">
        <title>Massive genome expansion in bonnet fungi (Mycena s.s.) driven by repeated elements and novel gene families across ecological guilds.</title>
        <authorList>
            <consortium name="Lawrence Berkeley National Laboratory"/>
            <person name="Harder C.B."/>
            <person name="Miyauchi S."/>
            <person name="Viragh M."/>
            <person name="Kuo A."/>
            <person name="Thoen E."/>
            <person name="Andreopoulos B."/>
            <person name="Lu D."/>
            <person name="Skrede I."/>
            <person name="Drula E."/>
            <person name="Henrissat B."/>
            <person name="Morin E."/>
            <person name="Kohler A."/>
            <person name="Barry K."/>
            <person name="LaButti K."/>
            <person name="Morin E."/>
            <person name="Salamov A."/>
            <person name="Lipzen A."/>
            <person name="Mereny Z."/>
            <person name="Hegedus B."/>
            <person name="Baldrian P."/>
            <person name="Stursova M."/>
            <person name="Weitz H."/>
            <person name="Taylor A."/>
            <person name="Grigoriev I.V."/>
            <person name="Nagy L.G."/>
            <person name="Martin F."/>
            <person name="Kauserud H."/>
        </authorList>
    </citation>
    <scope>NUCLEOTIDE SEQUENCE</scope>
    <source>
        <strain evidence="1">9284</strain>
    </source>
</reference>
<accession>A0AAD7CB42</accession>
<gene>
    <name evidence="1" type="ORF">FB45DRAFT_1054466</name>
</gene>
<dbReference type="AlphaFoldDB" id="A0AAD7CB42"/>
<comment type="caution">
    <text evidence="1">The sequence shown here is derived from an EMBL/GenBank/DDBJ whole genome shotgun (WGS) entry which is preliminary data.</text>
</comment>
<evidence type="ECO:0000313" key="1">
    <source>
        <dbReference type="EMBL" id="KAJ7642177.1"/>
    </source>
</evidence>
<dbReference type="EMBL" id="JARKIF010000004">
    <property type="protein sequence ID" value="KAJ7642177.1"/>
    <property type="molecule type" value="Genomic_DNA"/>
</dbReference>
<keyword evidence="2" id="KW-1185">Reference proteome</keyword>
<dbReference type="Proteomes" id="UP001221142">
    <property type="component" value="Unassembled WGS sequence"/>
</dbReference>
<proteinExistence type="predicted"/>
<name>A0AAD7CB42_9AGAR</name>
<sequence length="100" mass="10262">MATTALLEASQAAALATALTWDQFTQKTVVEGLEGCAERRAKQGEQCEAGEAAAFCVLVVSSPALRPSSLPMPVLRHAILSGGAVLLGKRESGAVDAVPL</sequence>
<organism evidence="1 2">
    <name type="scientific">Roridomyces roridus</name>
    <dbReference type="NCBI Taxonomy" id="1738132"/>
    <lineage>
        <taxon>Eukaryota</taxon>
        <taxon>Fungi</taxon>
        <taxon>Dikarya</taxon>
        <taxon>Basidiomycota</taxon>
        <taxon>Agaricomycotina</taxon>
        <taxon>Agaricomycetes</taxon>
        <taxon>Agaricomycetidae</taxon>
        <taxon>Agaricales</taxon>
        <taxon>Marasmiineae</taxon>
        <taxon>Mycenaceae</taxon>
        <taxon>Roridomyces</taxon>
    </lineage>
</organism>